<sequence length="97" mass="11271">MCQDCIDADKAACFDAYDLTDITDLEYHQFLRSSGFDGLKTLDYVTYMAWIRARQLAPNRQASDDTDAWVYRDNNNNCNWGSISMGDPRETWDTWNP</sequence>
<keyword evidence="2" id="KW-1185">Reference proteome</keyword>
<organism evidence="1 2">
    <name type="scientific">Vanrija albida</name>
    <dbReference type="NCBI Taxonomy" id="181172"/>
    <lineage>
        <taxon>Eukaryota</taxon>
        <taxon>Fungi</taxon>
        <taxon>Dikarya</taxon>
        <taxon>Basidiomycota</taxon>
        <taxon>Agaricomycotina</taxon>
        <taxon>Tremellomycetes</taxon>
        <taxon>Trichosporonales</taxon>
        <taxon>Trichosporonaceae</taxon>
        <taxon>Vanrija</taxon>
    </lineage>
</organism>
<dbReference type="EMBL" id="JBBXJM010000002">
    <property type="protein sequence ID" value="KAL1412230.1"/>
    <property type="molecule type" value="Genomic_DNA"/>
</dbReference>
<accession>A0ABR3QBY5</accession>
<dbReference type="Proteomes" id="UP001565368">
    <property type="component" value="Unassembled WGS sequence"/>
</dbReference>
<dbReference type="RefSeq" id="XP_069212174.1">
    <property type="nucleotide sequence ID" value="XM_069351788.1"/>
</dbReference>
<evidence type="ECO:0000313" key="2">
    <source>
        <dbReference type="Proteomes" id="UP001565368"/>
    </source>
</evidence>
<dbReference type="GeneID" id="95984284"/>
<proteinExistence type="predicted"/>
<name>A0ABR3QBY5_9TREE</name>
<reference evidence="1 2" key="1">
    <citation type="submission" date="2023-08" db="EMBL/GenBank/DDBJ databases">
        <title>Annotated Genome Sequence of Vanrija albida AlHP1.</title>
        <authorList>
            <person name="Herzog R."/>
        </authorList>
    </citation>
    <scope>NUCLEOTIDE SEQUENCE [LARGE SCALE GENOMIC DNA]</scope>
    <source>
        <strain evidence="1 2">AlHP1</strain>
    </source>
</reference>
<comment type="caution">
    <text evidence="1">The sequence shown here is derived from an EMBL/GenBank/DDBJ whole genome shotgun (WGS) entry which is preliminary data.</text>
</comment>
<protein>
    <submittedName>
        <fullName evidence="1">Uncharacterized protein</fullName>
    </submittedName>
</protein>
<gene>
    <name evidence="1" type="ORF">Q8F55_003241</name>
</gene>
<evidence type="ECO:0000313" key="1">
    <source>
        <dbReference type="EMBL" id="KAL1412230.1"/>
    </source>
</evidence>